<dbReference type="OrthoDB" id="4800671at2759"/>
<feature type="signal peptide" evidence="1">
    <location>
        <begin position="1"/>
        <end position="18"/>
    </location>
</feature>
<organism evidence="2 3">
    <name type="scientific">Colletotrichum orchidophilum</name>
    <dbReference type="NCBI Taxonomy" id="1209926"/>
    <lineage>
        <taxon>Eukaryota</taxon>
        <taxon>Fungi</taxon>
        <taxon>Dikarya</taxon>
        <taxon>Ascomycota</taxon>
        <taxon>Pezizomycotina</taxon>
        <taxon>Sordariomycetes</taxon>
        <taxon>Hypocreomycetidae</taxon>
        <taxon>Glomerellales</taxon>
        <taxon>Glomerellaceae</taxon>
        <taxon>Colletotrichum</taxon>
    </lineage>
</organism>
<dbReference type="EMBL" id="MJBS01000033">
    <property type="protein sequence ID" value="OHE99737.1"/>
    <property type="molecule type" value="Genomic_DNA"/>
</dbReference>
<keyword evidence="1" id="KW-0732">Signal</keyword>
<dbReference type="RefSeq" id="XP_022476882.1">
    <property type="nucleotide sequence ID" value="XM_022616520.1"/>
</dbReference>
<protein>
    <recommendedName>
        <fullName evidence="4">Secreted protein</fullName>
    </recommendedName>
</protein>
<gene>
    <name evidence="2" type="ORF">CORC01_04873</name>
</gene>
<dbReference type="PROSITE" id="PS51257">
    <property type="entry name" value="PROKAR_LIPOPROTEIN"/>
    <property type="match status" value="1"/>
</dbReference>
<dbReference type="AlphaFoldDB" id="A0A1G4BEG4"/>
<evidence type="ECO:0000313" key="2">
    <source>
        <dbReference type="EMBL" id="OHE99737.1"/>
    </source>
</evidence>
<evidence type="ECO:0000313" key="3">
    <source>
        <dbReference type="Proteomes" id="UP000176998"/>
    </source>
</evidence>
<accession>A0A1G4BEG4</accession>
<feature type="chain" id="PRO_5009602807" description="Secreted protein" evidence="1">
    <location>
        <begin position="19"/>
        <end position="123"/>
    </location>
</feature>
<evidence type="ECO:0000256" key="1">
    <source>
        <dbReference type="SAM" id="SignalP"/>
    </source>
</evidence>
<sequence>MRVDLAALVAAIATSCIADYLVVHTRCTSWDPKSCERTDSWFYLNGGRASVNGNHGCRSVPIVRFMQDMCLDYDSGRGHFQFEHQHRRCMALSPKRHTLRCPPGFFTCWRSQWDEATCPREES</sequence>
<dbReference type="Proteomes" id="UP000176998">
    <property type="component" value="Unassembled WGS sequence"/>
</dbReference>
<name>A0A1G4BEG4_9PEZI</name>
<evidence type="ECO:0008006" key="4">
    <source>
        <dbReference type="Google" id="ProtNLM"/>
    </source>
</evidence>
<comment type="caution">
    <text evidence="2">The sequence shown here is derived from an EMBL/GenBank/DDBJ whole genome shotgun (WGS) entry which is preliminary data.</text>
</comment>
<reference evidence="2 3" key="1">
    <citation type="submission" date="2016-09" db="EMBL/GenBank/DDBJ databases">
        <authorList>
            <person name="Capua I."/>
            <person name="De Benedictis P."/>
            <person name="Joannis T."/>
            <person name="Lombin L.H."/>
            <person name="Cattoli G."/>
        </authorList>
    </citation>
    <scope>NUCLEOTIDE SEQUENCE [LARGE SCALE GENOMIC DNA]</scope>
    <source>
        <strain evidence="2 3">IMI 309357</strain>
    </source>
</reference>
<proteinExistence type="predicted"/>
<dbReference type="GeneID" id="34558030"/>
<keyword evidence="3" id="KW-1185">Reference proteome</keyword>